<keyword evidence="1" id="KW-1133">Transmembrane helix</keyword>
<protein>
    <submittedName>
        <fullName evidence="2">DUF378 domain-containing protein</fullName>
    </submittedName>
</protein>
<proteinExistence type="predicted"/>
<evidence type="ECO:0000313" key="2">
    <source>
        <dbReference type="EMBL" id="MFD1205463.1"/>
    </source>
</evidence>
<accession>A0ABW3U021</accession>
<reference evidence="3" key="1">
    <citation type="journal article" date="2019" name="Int. J. Syst. Evol. Microbiol.">
        <title>The Global Catalogue of Microorganisms (GCM) 10K type strain sequencing project: providing services to taxonomists for standard genome sequencing and annotation.</title>
        <authorList>
            <consortium name="The Broad Institute Genomics Platform"/>
            <consortium name="The Broad Institute Genome Sequencing Center for Infectious Disease"/>
            <person name="Wu L."/>
            <person name="Ma J."/>
        </authorList>
    </citation>
    <scope>NUCLEOTIDE SEQUENCE [LARGE SCALE GENOMIC DNA]</scope>
    <source>
        <strain evidence="3">CCUG 53915</strain>
    </source>
</reference>
<name>A0ABW3U021_9BACL</name>
<keyword evidence="3" id="KW-1185">Reference proteome</keyword>
<feature type="transmembrane region" description="Helical" evidence="1">
    <location>
        <begin position="44"/>
        <end position="61"/>
    </location>
</feature>
<dbReference type="PANTHER" id="PTHR37304:SF1">
    <property type="entry name" value="MEMBRANE PROTEIN"/>
    <property type="match status" value="1"/>
</dbReference>
<evidence type="ECO:0000313" key="3">
    <source>
        <dbReference type="Proteomes" id="UP001597231"/>
    </source>
</evidence>
<organism evidence="2 3">
    <name type="scientific">Sporosarcina contaminans</name>
    <dbReference type="NCBI Taxonomy" id="633403"/>
    <lineage>
        <taxon>Bacteria</taxon>
        <taxon>Bacillati</taxon>
        <taxon>Bacillota</taxon>
        <taxon>Bacilli</taxon>
        <taxon>Bacillales</taxon>
        <taxon>Caryophanaceae</taxon>
        <taxon>Sporosarcina</taxon>
    </lineage>
</organism>
<keyword evidence="1" id="KW-0472">Membrane</keyword>
<evidence type="ECO:0000256" key="1">
    <source>
        <dbReference type="SAM" id="Phobius"/>
    </source>
</evidence>
<gene>
    <name evidence="2" type="ORF">ACFQ38_10170</name>
</gene>
<sequence>MNNLQKVALAITIIGALNWGVIGLFNFDVVAQLTGGNVNSVSRFIYIIVGIAGIVSLWLLFNPEPKRERYRMTEAEKL</sequence>
<dbReference type="RefSeq" id="WP_336824209.1">
    <property type="nucleotide sequence ID" value="NZ_JBHTLT010000046.1"/>
</dbReference>
<comment type="caution">
    <text evidence="2">The sequence shown here is derived from an EMBL/GenBank/DDBJ whole genome shotgun (WGS) entry which is preliminary data.</text>
</comment>
<feature type="transmembrane region" description="Helical" evidence="1">
    <location>
        <begin position="7"/>
        <end position="24"/>
    </location>
</feature>
<dbReference type="PANTHER" id="PTHR37304">
    <property type="entry name" value="MEMBRANE PROTEIN-RELATED"/>
    <property type="match status" value="1"/>
</dbReference>
<dbReference type="EMBL" id="JBHTLT010000046">
    <property type="protein sequence ID" value="MFD1205463.1"/>
    <property type="molecule type" value="Genomic_DNA"/>
</dbReference>
<dbReference type="Pfam" id="PF04070">
    <property type="entry name" value="DUF378"/>
    <property type="match status" value="1"/>
</dbReference>
<keyword evidence="1" id="KW-0812">Transmembrane</keyword>
<dbReference type="Proteomes" id="UP001597231">
    <property type="component" value="Unassembled WGS sequence"/>
</dbReference>
<dbReference type="InterPro" id="IPR007211">
    <property type="entry name" value="DUF378"/>
</dbReference>